<dbReference type="AlphaFoldDB" id="A0A482XXP3"/>
<evidence type="ECO:0000313" key="1">
    <source>
        <dbReference type="EMBL" id="RZH66734.1"/>
    </source>
</evidence>
<dbReference type="InterPro" id="IPR019546">
    <property type="entry name" value="TAT_signal_bac_arc"/>
</dbReference>
<dbReference type="STRING" id="222984.GCA_000731985_03709"/>
<dbReference type="EMBL" id="SHMR01000007">
    <property type="protein sequence ID" value="RZH66734.1"/>
    <property type="molecule type" value="Genomic_DNA"/>
</dbReference>
<comment type="caution">
    <text evidence="1">The sequence shown here is derived from an EMBL/GenBank/DDBJ whole genome shotgun (WGS) entry which is preliminary data.</text>
</comment>
<accession>A0A482XXP3</accession>
<name>A0A482XXP3_9EURY</name>
<organism evidence="1">
    <name type="scientific">Natrinema altunense</name>
    <dbReference type="NCBI Taxonomy" id="222984"/>
    <lineage>
        <taxon>Archaea</taxon>
        <taxon>Methanobacteriati</taxon>
        <taxon>Methanobacteriota</taxon>
        <taxon>Stenosarchaea group</taxon>
        <taxon>Halobacteria</taxon>
        <taxon>Halobacteriales</taxon>
        <taxon>Natrialbaceae</taxon>
        <taxon>Natrinema</taxon>
    </lineage>
</organism>
<proteinExistence type="predicted"/>
<sequence>MPGNDDGRSRRNVLKTSAATVAAGVGTVAAVGTASASDWGIDVGDQVQAWGDFGYAPGWENSDRSGDWTEINHSWAGYVRAIADDDGTEVYKVDWHKLDDDWWIAEDFVREI</sequence>
<dbReference type="GeneID" id="39861378"/>
<reference evidence="1" key="1">
    <citation type="submission" date="2019-02" db="EMBL/GenBank/DDBJ databases">
        <title>Genome analysis provides insights into bioremediation potentialities and Haloocin production by Natrinema altunense strain 4.1R isolated from Chott Douz in Tunisian desert.</title>
        <authorList>
            <person name="Najjari A."/>
            <person name="Youssef N."/>
            <person name="Ben Dhia O."/>
            <person name="Ferjani R."/>
            <person name="El Hidri D."/>
            <person name="Ouzari H.I."/>
            <person name="Cherif A."/>
        </authorList>
    </citation>
    <scope>NUCLEOTIDE SEQUENCE [LARGE SCALE GENOMIC DNA]</scope>
    <source>
        <strain evidence="1">4.1R</strain>
    </source>
</reference>
<dbReference type="PROSITE" id="PS51318">
    <property type="entry name" value="TAT"/>
    <property type="match status" value="1"/>
</dbReference>
<dbReference type="InterPro" id="IPR006311">
    <property type="entry name" value="TAT_signal"/>
</dbReference>
<gene>
    <name evidence="1" type="ORF">ELS17_13180</name>
</gene>
<dbReference type="RefSeq" id="WP_049905800.1">
    <property type="nucleotide sequence ID" value="NZ_SHMR01000007.1"/>
</dbReference>
<dbReference type="OrthoDB" id="176419at2157"/>
<dbReference type="Proteomes" id="UP000292704">
    <property type="component" value="Unassembled WGS sequence"/>
</dbReference>
<dbReference type="NCBIfam" id="TIGR01409">
    <property type="entry name" value="TAT_signal_seq"/>
    <property type="match status" value="1"/>
</dbReference>
<protein>
    <submittedName>
        <fullName evidence="1">Twin-arginine translocation signal domain-containing protein</fullName>
    </submittedName>
</protein>